<dbReference type="PANTHER" id="PTHR40626:SF11">
    <property type="entry name" value="ZINC FINGER PROTEIN YPR022C"/>
    <property type="match status" value="1"/>
</dbReference>
<evidence type="ECO:0000256" key="6">
    <source>
        <dbReference type="ARBA" id="ARBA00023015"/>
    </source>
</evidence>
<evidence type="ECO:0000256" key="3">
    <source>
        <dbReference type="ARBA" id="ARBA00022737"/>
    </source>
</evidence>
<feature type="compositionally biased region" description="Acidic residues" evidence="10">
    <location>
        <begin position="87"/>
        <end position="109"/>
    </location>
</feature>
<feature type="compositionally biased region" description="Polar residues" evidence="10">
    <location>
        <begin position="193"/>
        <end position="202"/>
    </location>
</feature>
<gene>
    <name evidence="12" type="ORF">AMS68_001519</name>
</gene>
<evidence type="ECO:0000256" key="10">
    <source>
        <dbReference type="SAM" id="MobiDB-lite"/>
    </source>
</evidence>
<feature type="region of interest" description="Disordered" evidence="10">
    <location>
        <begin position="1"/>
        <end position="127"/>
    </location>
</feature>
<evidence type="ECO:0000256" key="7">
    <source>
        <dbReference type="ARBA" id="ARBA00023163"/>
    </source>
</evidence>
<feature type="region of interest" description="Disordered" evidence="10">
    <location>
        <begin position="192"/>
        <end position="240"/>
    </location>
</feature>
<keyword evidence="4 9" id="KW-0863">Zinc-finger</keyword>
<dbReference type="FunFam" id="3.30.160.60:FF:000758">
    <property type="entry name" value="C2H2 transcription factor, putative"/>
    <property type="match status" value="1"/>
</dbReference>
<feature type="compositionally biased region" description="Polar residues" evidence="10">
    <location>
        <begin position="398"/>
        <end position="418"/>
    </location>
</feature>
<evidence type="ECO:0000313" key="13">
    <source>
        <dbReference type="Proteomes" id="UP000503462"/>
    </source>
</evidence>
<dbReference type="InterPro" id="IPR013087">
    <property type="entry name" value="Znf_C2H2_type"/>
</dbReference>
<evidence type="ECO:0000256" key="4">
    <source>
        <dbReference type="ARBA" id="ARBA00022771"/>
    </source>
</evidence>
<dbReference type="PANTHER" id="PTHR40626">
    <property type="entry name" value="MIP31509P"/>
    <property type="match status" value="1"/>
</dbReference>
<feature type="region of interest" description="Disordered" evidence="10">
    <location>
        <begin position="529"/>
        <end position="571"/>
    </location>
</feature>
<dbReference type="EMBL" id="CP051139">
    <property type="protein sequence ID" value="QIW96001.1"/>
    <property type="molecule type" value="Genomic_DNA"/>
</dbReference>
<evidence type="ECO:0000256" key="8">
    <source>
        <dbReference type="ARBA" id="ARBA00023242"/>
    </source>
</evidence>
<feature type="compositionally biased region" description="Polar residues" evidence="10">
    <location>
        <begin position="360"/>
        <end position="379"/>
    </location>
</feature>
<keyword evidence="6" id="KW-0805">Transcription regulation</keyword>
<sequence length="701" mass="76780">MPGPLTSMADVSARLRADDTPTPPARDETPTRDDAHTAMETSNPSTPTRHSFAGLSGQRPLPDHFMSTASEQRSDRAASTQLSQGQDVDDDIDMTEADADTVIDDEGSDNESITSDSQRPSKKKKGQRFFCTEFPPCQLSFTRSEHLARHIRKHTGERPFQCHCSRRFSRLDNLRQHAQTVHVNEEIPGDSLAATSTRFQRQIRTDRVRPTSSRSRGSTLNAGQTPTHSRGHSRNLSTSSIGSVASNFTVSDESRRPPPVLAIATDGLRRPHDMVDGYHNAPDSQFYSQSGINTPTSQTFSAHMNSPGYNPGFASPSSAVSRSSFYNGARHSRRLSVPSSQSQVHPFNAGYAPGYYTPSQSSTFSQNTSGYASPTSSIMSPGRRDSETEIEYRRRTWHPSTQTNYSQRPATSGLSYHQTPDEPRPALSEQPAASQVTRLPGIESFDHAPSNRAQTDTMMLNSISRPTSSAYESGIQQGFNRLAIASGGSTESHWQSQTPSQVGPMVAGLPAQPIPNHQHHISMPEALTTPRRNKRQAWYGGPVGASPASYNTQRPSPEDSGSSDGGVNTPLNYLGQEYHPAIAAQHDPPAMPEQYAKPFHSQAPAQSHIAQQHRYSQDLQDKPIMPRNDSGLGPIGETGPMVTLSHQMPPSQTYHLQAGHDARFANGYMHVRPERSTNDMGRLEALVAVATSENRAVEEQR</sequence>
<evidence type="ECO:0000256" key="5">
    <source>
        <dbReference type="ARBA" id="ARBA00022833"/>
    </source>
</evidence>
<proteinExistence type="predicted"/>
<dbReference type="GO" id="GO:0051701">
    <property type="term" value="P:biological process involved in interaction with host"/>
    <property type="evidence" value="ECO:0007669"/>
    <property type="project" value="UniProtKB-ARBA"/>
</dbReference>
<evidence type="ECO:0000256" key="1">
    <source>
        <dbReference type="ARBA" id="ARBA00004123"/>
    </source>
</evidence>
<keyword evidence="2" id="KW-0479">Metal-binding</keyword>
<dbReference type="InterPro" id="IPR036236">
    <property type="entry name" value="Znf_C2H2_sf"/>
</dbReference>
<evidence type="ECO:0000256" key="9">
    <source>
        <dbReference type="PROSITE-ProRule" id="PRU00042"/>
    </source>
</evidence>
<dbReference type="OrthoDB" id="624345at2759"/>
<evidence type="ECO:0000313" key="12">
    <source>
        <dbReference type="EMBL" id="QIW96001.1"/>
    </source>
</evidence>
<dbReference type="Gene3D" id="3.30.160.60">
    <property type="entry name" value="Classic Zinc Finger"/>
    <property type="match status" value="2"/>
</dbReference>
<dbReference type="Proteomes" id="UP000503462">
    <property type="component" value="Chromosome 1"/>
</dbReference>
<protein>
    <recommendedName>
        <fullName evidence="11">C2H2-type domain-containing protein</fullName>
    </recommendedName>
</protein>
<keyword evidence="8" id="KW-0539">Nucleus</keyword>
<dbReference type="InterPro" id="IPR051059">
    <property type="entry name" value="VerF-like"/>
</dbReference>
<feature type="region of interest" description="Disordered" evidence="10">
    <location>
        <begin position="360"/>
        <end position="436"/>
    </location>
</feature>
<dbReference type="PROSITE" id="PS50157">
    <property type="entry name" value="ZINC_FINGER_C2H2_2"/>
    <property type="match status" value="2"/>
</dbReference>
<dbReference type="GO" id="GO:0000981">
    <property type="term" value="F:DNA-binding transcription factor activity, RNA polymerase II-specific"/>
    <property type="evidence" value="ECO:0007669"/>
    <property type="project" value="InterPro"/>
</dbReference>
<organism evidence="12 13">
    <name type="scientific">Peltaster fructicola</name>
    <dbReference type="NCBI Taxonomy" id="286661"/>
    <lineage>
        <taxon>Eukaryota</taxon>
        <taxon>Fungi</taxon>
        <taxon>Dikarya</taxon>
        <taxon>Ascomycota</taxon>
        <taxon>Pezizomycotina</taxon>
        <taxon>Dothideomycetes</taxon>
        <taxon>Dothideomycetes incertae sedis</taxon>
        <taxon>Peltaster</taxon>
    </lineage>
</organism>
<reference evidence="12 13" key="1">
    <citation type="journal article" date="2016" name="Sci. Rep.">
        <title>Peltaster fructicola genome reveals evolution from an invasive phytopathogen to an ectophytic parasite.</title>
        <authorList>
            <person name="Xu C."/>
            <person name="Chen H."/>
            <person name="Gleason M.L."/>
            <person name="Xu J.R."/>
            <person name="Liu H."/>
            <person name="Zhang R."/>
            <person name="Sun G."/>
        </authorList>
    </citation>
    <scope>NUCLEOTIDE SEQUENCE [LARGE SCALE GENOMIC DNA]</scope>
    <source>
        <strain evidence="12 13">LNHT1506</strain>
    </source>
</reference>
<dbReference type="FunFam" id="3.30.160.60:FF:000606">
    <property type="entry name" value="C2H2 transcription factor, putative"/>
    <property type="match status" value="1"/>
</dbReference>
<keyword evidence="7" id="KW-0804">Transcription</keyword>
<feature type="domain" description="C2H2-type" evidence="11">
    <location>
        <begin position="160"/>
        <end position="187"/>
    </location>
</feature>
<dbReference type="GO" id="GO:0005634">
    <property type="term" value="C:nucleus"/>
    <property type="evidence" value="ECO:0007669"/>
    <property type="project" value="UniProtKB-SubCell"/>
</dbReference>
<dbReference type="GO" id="GO:0008270">
    <property type="term" value="F:zinc ion binding"/>
    <property type="evidence" value="ECO:0007669"/>
    <property type="project" value="UniProtKB-KW"/>
</dbReference>
<feature type="compositionally biased region" description="Polar residues" evidence="10">
    <location>
        <begin position="39"/>
        <end position="49"/>
    </location>
</feature>
<feature type="compositionally biased region" description="Basic and acidic residues" evidence="10">
    <location>
        <begin position="382"/>
        <end position="394"/>
    </location>
</feature>
<keyword evidence="3" id="KW-0677">Repeat</keyword>
<accession>A0A6H0XMM0</accession>
<feature type="compositionally biased region" description="Basic and acidic residues" evidence="10">
    <location>
        <begin position="13"/>
        <end position="37"/>
    </location>
</feature>
<feature type="compositionally biased region" description="Polar residues" evidence="10">
    <location>
        <begin position="210"/>
        <end position="240"/>
    </location>
</feature>
<dbReference type="GO" id="GO:0000978">
    <property type="term" value="F:RNA polymerase II cis-regulatory region sequence-specific DNA binding"/>
    <property type="evidence" value="ECO:0007669"/>
    <property type="project" value="InterPro"/>
</dbReference>
<dbReference type="GO" id="GO:0000785">
    <property type="term" value="C:chromatin"/>
    <property type="evidence" value="ECO:0007669"/>
    <property type="project" value="TreeGrafter"/>
</dbReference>
<dbReference type="SUPFAM" id="SSF57667">
    <property type="entry name" value="beta-beta-alpha zinc fingers"/>
    <property type="match status" value="1"/>
</dbReference>
<feature type="domain" description="C2H2-type" evidence="11">
    <location>
        <begin position="129"/>
        <end position="159"/>
    </location>
</feature>
<evidence type="ECO:0000256" key="2">
    <source>
        <dbReference type="ARBA" id="ARBA00022723"/>
    </source>
</evidence>
<dbReference type="AlphaFoldDB" id="A0A6H0XMM0"/>
<feature type="compositionally biased region" description="Polar residues" evidence="10">
    <location>
        <begin position="67"/>
        <end position="86"/>
    </location>
</feature>
<keyword evidence="13" id="KW-1185">Reference proteome</keyword>
<evidence type="ECO:0000259" key="11">
    <source>
        <dbReference type="PROSITE" id="PS50157"/>
    </source>
</evidence>
<comment type="subcellular location">
    <subcellularLocation>
        <location evidence="1">Nucleus</location>
    </subcellularLocation>
</comment>
<name>A0A6H0XMM0_9PEZI</name>
<keyword evidence="5" id="KW-0862">Zinc</keyword>